<organism evidence="2 3">
    <name type="scientific">Mycobacterium europaeum</name>
    <dbReference type="NCBI Taxonomy" id="761804"/>
    <lineage>
        <taxon>Bacteria</taxon>
        <taxon>Bacillati</taxon>
        <taxon>Actinomycetota</taxon>
        <taxon>Actinomycetes</taxon>
        <taxon>Mycobacteriales</taxon>
        <taxon>Mycobacteriaceae</taxon>
        <taxon>Mycobacterium</taxon>
        <taxon>Mycobacterium simiae complex</taxon>
    </lineage>
</organism>
<dbReference type="EMBL" id="CTEC01000002">
    <property type="protein sequence ID" value="CQD19610.1"/>
    <property type="molecule type" value="Genomic_DNA"/>
</dbReference>
<reference evidence="3" key="1">
    <citation type="submission" date="2015-03" db="EMBL/GenBank/DDBJ databases">
        <authorList>
            <person name="Urmite Genomes"/>
        </authorList>
    </citation>
    <scope>NUCLEOTIDE SEQUENCE [LARGE SCALE GENOMIC DNA]</scope>
    <source>
        <strain evidence="3">CSUR P1344</strain>
    </source>
</reference>
<dbReference type="InterPro" id="IPR036866">
    <property type="entry name" value="RibonucZ/Hydroxyglut_hydro"/>
</dbReference>
<feature type="region of interest" description="Disordered" evidence="1">
    <location>
        <begin position="58"/>
        <end position="83"/>
    </location>
</feature>
<accession>A0A0U1DQ15</accession>
<sequence length="128" mass="13430">MAGRSSPADVGTAQDHPGRHHPHPDVAADDGSPGRRLYISGDTLLVEELNEIPARFDPIDVGVPHLGGTRLPAGPRRRGDRLKEPSRGLIGCLERAHRVNALVTLTAGVYRSSRPGLDAEGSGGHPGG</sequence>
<feature type="region of interest" description="Disordered" evidence="1">
    <location>
        <begin position="1"/>
        <end position="35"/>
    </location>
</feature>
<gene>
    <name evidence="2" type="ORF">BN000_04590</name>
</gene>
<name>A0A0U1DQ15_9MYCO</name>
<keyword evidence="3" id="KW-1185">Reference proteome</keyword>
<evidence type="ECO:0000313" key="3">
    <source>
        <dbReference type="Proteomes" id="UP000199601"/>
    </source>
</evidence>
<evidence type="ECO:0000256" key="1">
    <source>
        <dbReference type="SAM" id="MobiDB-lite"/>
    </source>
</evidence>
<keyword evidence="2" id="KW-0378">Hydrolase</keyword>
<evidence type="ECO:0000313" key="2">
    <source>
        <dbReference type="EMBL" id="CQD19610.1"/>
    </source>
</evidence>
<protein>
    <submittedName>
        <fullName evidence="2">Zn-dependent hydrolase of beta-lactamase fold protein</fullName>
    </submittedName>
</protein>
<dbReference type="AlphaFoldDB" id="A0A0U1DQ15"/>
<dbReference type="Proteomes" id="UP000199601">
    <property type="component" value="Unassembled WGS sequence"/>
</dbReference>
<dbReference type="GO" id="GO:0016787">
    <property type="term" value="F:hydrolase activity"/>
    <property type="evidence" value="ECO:0007669"/>
    <property type="project" value="UniProtKB-KW"/>
</dbReference>
<dbReference type="Gene3D" id="3.60.15.10">
    <property type="entry name" value="Ribonuclease Z/Hydroxyacylglutathione hydrolase-like"/>
    <property type="match status" value="1"/>
</dbReference>
<proteinExistence type="predicted"/>